<dbReference type="eggNOG" id="COG1117">
    <property type="taxonomic scope" value="Bacteria"/>
</dbReference>
<organism evidence="5 6">
    <name type="scientific">Dethiobacter alkaliphilus AHT 1</name>
    <dbReference type="NCBI Taxonomy" id="555088"/>
    <lineage>
        <taxon>Bacteria</taxon>
        <taxon>Bacillati</taxon>
        <taxon>Bacillota</taxon>
        <taxon>Dethiobacteria</taxon>
        <taxon>Dethiobacterales</taxon>
        <taxon>Dethiobacteraceae</taxon>
        <taxon>Dethiobacter</taxon>
    </lineage>
</organism>
<dbReference type="EMBL" id="ACJM01000014">
    <property type="protein sequence ID" value="EEG76686.1"/>
    <property type="molecule type" value="Genomic_DNA"/>
</dbReference>
<dbReference type="PRINTS" id="PR00364">
    <property type="entry name" value="DISEASERSIST"/>
</dbReference>
<dbReference type="PROSITE" id="PS00211">
    <property type="entry name" value="ABC_TRANSPORTER_1"/>
    <property type="match status" value="1"/>
</dbReference>
<dbReference type="PANTHER" id="PTHR43423:SF1">
    <property type="entry name" value="ABC TRANSPORTER I FAMILY MEMBER 17"/>
    <property type="match status" value="1"/>
</dbReference>
<gene>
    <name evidence="5" type="ORF">DealDRAFT_2512</name>
</gene>
<keyword evidence="1" id="KW-0813">Transport</keyword>
<evidence type="ECO:0000313" key="5">
    <source>
        <dbReference type="EMBL" id="EEG76686.1"/>
    </source>
</evidence>
<dbReference type="RefSeq" id="WP_008517975.1">
    <property type="nucleotide sequence ID" value="NZ_ACJM01000014.1"/>
</dbReference>
<dbReference type="CDD" id="cd03260">
    <property type="entry name" value="ABC_PstB_phosphate_transporter"/>
    <property type="match status" value="1"/>
</dbReference>
<dbReference type="PROSITE" id="PS50893">
    <property type="entry name" value="ABC_TRANSPORTER_2"/>
    <property type="match status" value="1"/>
</dbReference>
<evidence type="ECO:0000256" key="3">
    <source>
        <dbReference type="ARBA" id="ARBA00022840"/>
    </source>
</evidence>
<dbReference type="GO" id="GO:0035435">
    <property type="term" value="P:phosphate ion transmembrane transport"/>
    <property type="evidence" value="ECO:0007669"/>
    <property type="project" value="InterPro"/>
</dbReference>
<dbReference type="AlphaFoldDB" id="C0GJ53"/>
<sequence length="246" mass="27645">MNKTSIITVKNLTKRYNKKEVLCISELNALHGRILGLIGPSGAGKSTLLRILNMLEEPTTGEVSYLQQPAPVSQTGKLQLRRKMTMVFQKAALLDTSVYNNVAFGLQARKVPKQEIRERVLAMLDDIGMLALSQQRAKTLSGGEAQRIAFARALVLQPEILFLDEPTANLDPPNVELLEGMIARLNQDHGTTILFVTHNLFQARRLCHDTAFFYQGKLIETRETEQLFTSSQKEQTRAFVEGKMIY</sequence>
<reference evidence="5 6" key="1">
    <citation type="submission" date="2009-02" db="EMBL/GenBank/DDBJ databases">
        <title>Sequencing of the draft genome and assembly of Dethiobacter alkaliphilus AHT 1.</title>
        <authorList>
            <consortium name="US DOE Joint Genome Institute (JGI-PGF)"/>
            <person name="Lucas S."/>
            <person name="Copeland A."/>
            <person name="Lapidus A."/>
            <person name="Glavina del Rio T."/>
            <person name="Dalin E."/>
            <person name="Tice H."/>
            <person name="Bruce D."/>
            <person name="Goodwin L."/>
            <person name="Pitluck S."/>
            <person name="Larimer F."/>
            <person name="Land M.L."/>
            <person name="Hauser L."/>
            <person name="Muyzer G."/>
        </authorList>
    </citation>
    <scope>NUCLEOTIDE SEQUENCE [LARGE SCALE GENOMIC DNA]</scope>
    <source>
        <strain evidence="5 6">AHT 1</strain>
    </source>
</reference>
<dbReference type="GO" id="GO:0016020">
    <property type="term" value="C:membrane"/>
    <property type="evidence" value="ECO:0007669"/>
    <property type="project" value="InterPro"/>
</dbReference>
<proteinExistence type="predicted"/>
<dbReference type="SUPFAM" id="SSF52540">
    <property type="entry name" value="P-loop containing nucleoside triphosphate hydrolases"/>
    <property type="match status" value="1"/>
</dbReference>
<name>C0GJ53_DETAL</name>
<keyword evidence="2" id="KW-0547">Nucleotide-binding</keyword>
<evidence type="ECO:0000256" key="1">
    <source>
        <dbReference type="ARBA" id="ARBA00022448"/>
    </source>
</evidence>
<comment type="caution">
    <text evidence="5">The sequence shown here is derived from an EMBL/GenBank/DDBJ whole genome shotgun (WGS) entry which is preliminary data.</text>
</comment>
<dbReference type="InterPro" id="IPR027417">
    <property type="entry name" value="P-loop_NTPase"/>
</dbReference>
<protein>
    <submittedName>
        <fullName evidence="5">ABC transporter related protein</fullName>
    </submittedName>
</protein>
<dbReference type="STRING" id="555088.DealDRAFT_2512"/>
<feature type="domain" description="ABC transporter" evidence="4">
    <location>
        <begin position="7"/>
        <end position="240"/>
    </location>
</feature>
<dbReference type="InterPro" id="IPR017871">
    <property type="entry name" value="ABC_transporter-like_CS"/>
</dbReference>
<dbReference type="GO" id="GO:0016887">
    <property type="term" value="F:ATP hydrolysis activity"/>
    <property type="evidence" value="ECO:0007669"/>
    <property type="project" value="InterPro"/>
</dbReference>
<dbReference type="SMART" id="SM00382">
    <property type="entry name" value="AAA"/>
    <property type="match status" value="1"/>
</dbReference>
<dbReference type="PANTHER" id="PTHR43423">
    <property type="entry name" value="ABC TRANSPORTER I FAMILY MEMBER 17"/>
    <property type="match status" value="1"/>
</dbReference>
<dbReference type="Gene3D" id="3.40.50.300">
    <property type="entry name" value="P-loop containing nucleotide triphosphate hydrolases"/>
    <property type="match status" value="1"/>
</dbReference>
<dbReference type="Pfam" id="PF00005">
    <property type="entry name" value="ABC_tran"/>
    <property type="match status" value="1"/>
</dbReference>
<keyword evidence="3" id="KW-0067">ATP-binding</keyword>
<dbReference type="GO" id="GO:0005524">
    <property type="term" value="F:ATP binding"/>
    <property type="evidence" value="ECO:0007669"/>
    <property type="project" value="UniProtKB-KW"/>
</dbReference>
<dbReference type="InterPro" id="IPR005670">
    <property type="entry name" value="PstB-like"/>
</dbReference>
<dbReference type="Proteomes" id="UP000006443">
    <property type="component" value="Unassembled WGS sequence"/>
</dbReference>
<dbReference type="InterPro" id="IPR003593">
    <property type="entry name" value="AAA+_ATPase"/>
</dbReference>
<evidence type="ECO:0000256" key="2">
    <source>
        <dbReference type="ARBA" id="ARBA00022741"/>
    </source>
</evidence>
<evidence type="ECO:0000313" key="6">
    <source>
        <dbReference type="Proteomes" id="UP000006443"/>
    </source>
</evidence>
<evidence type="ECO:0000259" key="4">
    <source>
        <dbReference type="PROSITE" id="PS50893"/>
    </source>
</evidence>
<dbReference type="GO" id="GO:0005315">
    <property type="term" value="F:phosphate transmembrane transporter activity"/>
    <property type="evidence" value="ECO:0007669"/>
    <property type="project" value="InterPro"/>
</dbReference>
<accession>C0GJ53</accession>
<dbReference type="InterPro" id="IPR003439">
    <property type="entry name" value="ABC_transporter-like_ATP-bd"/>
</dbReference>
<keyword evidence="6" id="KW-1185">Reference proteome</keyword>